<dbReference type="AlphaFoldDB" id="F9Y4V6"/>
<evidence type="ECO:0000259" key="3">
    <source>
        <dbReference type="PROSITE" id="PS51464"/>
    </source>
</evidence>
<keyword evidence="4" id="KW-0808">Transferase</keyword>
<dbReference type="EC" id="4.2.-.-" evidence="4"/>
<dbReference type="GO" id="GO:0097367">
    <property type="term" value="F:carbohydrate derivative binding"/>
    <property type="evidence" value="ECO:0007669"/>
    <property type="project" value="InterPro"/>
</dbReference>
<dbReference type="Gene3D" id="3.40.50.10490">
    <property type="entry name" value="Glucose-6-phosphate isomerase like protein, domain 1"/>
    <property type="match status" value="1"/>
</dbReference>
<dbReference type="HOGENOM" id="CLU_049049_1_1_5"/>
<dbReference type="NCBIfam" id="NF003915">
    <property type="entry name" value="PRK05441.1"/>
    <property type="match status" value="1"/>
</dbReference>
<dbReference type="PANTHER" id="PTHR10088">
    <property type="entry name" value="GLUCOKINASE REGULATORY PROTEIN"/>
    <property type="match status" value="1"/>
</dbReference>
<dbReference type="KEGG" id="kvl:KVU_2001"/>
<dbReference type="Gene3D" id="1.10.8.1080">
    <property type="match status" value="1"/>
</dbReference>
<keyword evidence="2" id="KW-0119">Carbohydrate metabolism</keyword>
<dbReference type="InterPro" id="IPR001347">
    <property type="entry name" value="SIS_dom"/>
</dbReference>
<dbReference type="InterPro" id="IPR046348">
    <property type="entry name" value="SIS_dom_sf"/>
</dbReference>
<dbReference type="GO" id="GO:0046348">
    <property type="term" value="P:amino sugar catabolic process"/>
    <property type="evidence" value="ECO:0007669"/>
    <property type="project" value="InterPro"/>
</dbReference>
<dbReference type="Pfam" id="PF22645">
    <property type="entry name" value="GKRP_SIS_N"/>
    <property type="match status" value="1"/>
</dbReference>
<sequence>MTNSTTESFAHRFGAIENWPTAEVVDAMIEGQMAAIAAIGAAKPQLTAAIDAAAESLLAGGRLIYLGAGTSGRLATLDAAELPPTFSWPYERAIAVMAGGPKAITHAVEGAEDSTTESVEALKALNLGAHDVVIGVAASGNTPFVIAGLDYANSLGAVTISVYNNVFGKLGEVARFPLLGATGAEVIAGSTRMKAGTAQKALLTCLSTGIFIRMGYVYRGRMVEMRPTNIKLQARAERMVAELADASLRDATAALAAAEGSIKVAVVMLLSSIDAAEAKLRLEQAQGKLHAALTQNVGN</sequence>
<dbReference type="eggNOG" id="COG2103">
    <property type="taxonomic scope" value="Bacteria"/>
</dbReference>
<dbReference type="InterPro" id="IPR005488">
    <property type="entry name" value="Etherase_MurQ"/>
</dbReference>
<keyword evidence="1 4" id="KW-0456">Lyase</keyword>
<proteinExistence type="predicted"/>
<gene>
    <name evidence="4" type="ordered locus">KVU_2001</name>
</gene>
<protein>
    <submittedName>
        <fullName evidence="4">Glucokinase regulatory-like protein</fullName>
        <ecNumber evidence="4">4.2.-.-</ecNumber>
    </submittedName>
</protein>
<dbReference type="GO" id="GO:0016301">
    <property type="term" value="F:kinase activity"/>
    <property type="evidence" value="ECO:0007669"/>
    <property type="project" value="UniProtKB-KW"/>
</dbReference>
<evidence type="ECO:0000256" key="1">
    <source>
        <dbReference type="ARBA" id="ARBA00023239"/>
    </source>
</evidence>
<dbReference type="OrthoDB" id="9813395at2"/>
<dbReference type="SUPFAM" id="SSF53697">
    <property type="entry name" value="SIS domain"/>
    <property type="match status" value="1"/>
</dbReference>
<dbReference type="EMBL" id="CP002018">
    <property type="protein sequence ID" value="AEM41840.1"/>
    <property type="molecule type" value="Genomic_DNA"/>
</dbReference>
<dbReference type="InterPro" id="IPR040190">
    <property type="entry name" value="MURQ/GCKR"/>
</dbReference>
<dbReference type="Proteomes" id="UP000000692">
    <property type="component" value="Chromosome"/>
</dbReference>
<dbReference type="PATRIC" id="fig|759362.5.peg.2072"/>
<dbReference type="PANTHER" id="PTHR10088:SF4">
    <property type="entry name" value="GLUCOKINASE REGULATORY PROTEIN"/>
    <property type="match status" value="1"/>
</dbReference>
<keyword evidence="5" id="KW-1185">Reference proteome</keyword>
<dbReference type="PROSITE" id="PS01272">
    <property type="entry name" value="GCKR"/>
    <property type="match status" value="1"/>
</dbReference>
<name>F9Y4V6_KETVW</name>
<dbReference type="GO" id="GO:0016803">
    <property type="term" value="F:ether hydrolase activity"/>
    <property type="evidence" value="ECO:0007669"/>
    <property type="project" value="TreeGrafter"/>
</dbReference>
<reference evidence="4 5" key="1">
    <citation type="journal article" date="2011" name="J. Bacteriol.">
        <title>Complete genome sequence of the industrial strain Ketogulonicigenium vulgare WSH-001.</title>
        <authorList>
            <person name="Liu L."/>
            <person name="Li Y."/>
            <person name="Zhang J."/>
            <person name="Zhou Z."/>
            <person name="Liu J."/>
            <person name="Li X."/>
            <person name="Zhou J."/>
            <person name="Du G."/>
            <person name="Wang L."/>
            <person name="Chen J."/>
        </authorList>
    </citation>
    <scope>NUCLEOTIDE SEQUENCE [LARGE SCALE GENOMIC DNA]</scope>
    <source>
        <strain evidence="4 5">WSH-001</strain>
    </source>
</reference>
<evidence type="ECO:0000313" key="4">
    <source>
        <dbReference type="EMBL" id="AEM41840.1"/>
    </source>
</evidence>
<dbReference type="RefSeq" id="WP_013385213.1">
    <property type="nucleotide sequence ID" value="NC_017384.1"/>
</dbReference>
<dbReference type="GO" id="GO:0009254">
    <property type="term" value="P:peptidoglycan turnover"/>
    <property type="evidence" value="ECO:0007669"/>
    <property type="project" value="TreeGrafter"/>
</dbReference>
<feature type="domain" description="SIS" evidence="3">
    <location>
        <begin position="53"/>
        <end position="216"/>
    </location>
</feature>
<dbReference type="InterPro" id="IPR005486">
    <property type="entry name" value="Glucokinase_regulatory_CS"/>
</dbReference>
<evidence type="ECO:0000313" key="5">
    <source>
        <dbReference type="Proteomes" id="UP000000692"/>
    </source>
</evidence>
<dbReference type="PROSITE" id="PS51464">
    <property type="entry name" value="SIS"/>
    <property type="match status" value="1"/>
</dbReference>
<dbReference type="GO" id="GO:0016835">
    <property type="term" value="F:carbon-oxygen lyase activity"/>
    <property type="evidence" value="ECO:0007669"/>
    <property type="project" value="InterPro"/>
</dbReference>
<dbReference type="CDD" id="cd05007">
    <property type="entry name" value="SIS_Etherase"/>
    <property type="match status" value="1"/>
</dbReference>
<dbReference type="NCBIfam" id="NF009222">
    <property type="entry name" value="PRK12570.1"/>
    <property type="match status" value="1"/>
</dbReference>
<evidence type="ECO:0000256" key="2">
    <source>
        <dbReference type="ARBA" id="ARBA00023277"/>
    </source>
</evidence>
<organism evidence="4 5">
    <name type="scientific">Ketogulonicigenium vulgare (strain WSH-001)</name>
    <dbReference type="NCBI Taxonomy" id="759362"/>
    <lineage>
        <taxon>Bacteria</taxon>
        <taxon>Pseudomonadati</taxon>
        <taxon>Pseudomonadota</taxon>
        <taxon>Alphaproteobacteria</taxon>
        <taxon>Rhodobacterales</taxon>
        <taxon>Roseobacteraceae</taxon>
        <taxon>Ketogulonicigenium</taxon>
    </lineage>
</organism>
<keyword evidence="4" id="KW-0418">Kinase</keyword>
<accession>F9Y4V6</accession>